<dbReference type="AlphaFoldDB" id="A0A103XBY4"/>
<comment type="caution">
    <text evidence="2">The sequence shown here is derived from an EMBL/GenBank/DDBJ whole genome shotgun (WGS) entry which is preliminary data.</text>
</comment>
<dbReference type="GO" id="GO:0000956">
    <property type="term" value="P:nuclear-transcribed mRNA catabolic process"/>
    <property type="evidence" value="ECO:0007669"/>
    <property type="project" value="TreeGrafter"/>
</dbReference>
<proteinExistence type="predicted"/>
<dbReference type="GO" id="GO:0003723">
    <property type="term" value="F:RNA binding"/>
    <property type="evidence" value="ECO:0007669"/>
    <property type="project" value="TreeGrafter"/>
</dbReference>
<name>A0A103XBY4_CYNCS</name>
<accession>A0A103XBY4</accession>
<feature type="non-terminal residue" evidence="2">
    <location>
        <position position="1"/>
    </location>
</feature>
<dbReference type="Gramene" id="KVH87893">
    <property type="protein sequence ID" value="KVH87893"/>
    <property type="gene ID" value="Ccrd_024795"/>
</dbReference>
<organism evidence="2 3">
    <name type="scientific">Cynara cardunculus var. scolymus</name>
    <name type="common">Globe artichoke</name>
    <name type="synonym">Cynara scolymus</name>
    <dbReference type="NCBI Taxonomy" id="59895"/>
    <lineage>
        <taxon>Eukaryota</taxon>
        <taxon>Viridiplantae</taxon>
        <taxon>Streptophyta</taxon>
        <taxon>Embryophyta</taxon>
        <taxon>Tracheophyta</taxon>
        <taxon>Spermatophyta</taxon>
        <taxon>Magnoliopsida</taxon>
        <taxon>eudicotyledons</taxon>
        <taxon>Gunneridae</taxon>
        <taxon>Pentapetalae</taxon>
        <taxon>asterids</taxon>
        <taxon>campanulids</taxon>
        <taxon>Asterales</taxon>
        <taxon>Asteraceae</taxon>
        <taxon>Carduoideae</taxon>
        <taxon>Cardueae</taxon>
        <taxon>Carduinae</taxon>
        <taxon>Cynara</taxon>
    </lineage>
</organism>
<dbReference type="Pfam" id="PF03159">
    <property type="entry name" value="XRN_N"/>
    <property type="match status" value="1"/>
</dbReference>
<keyword evidence="3" id="KW-1185">Reference proteome</keyword>
<dbReference type="Proteomes" id="UP000243975">
    <property type="component" value="Unassembled WGS sequence"/>
</dbReference>
<dbReference type="OMA" id="IMSFIRI"/>
<dbReference type="InterPro" id="IPR027073">
    <property type="entry name" value="5_3_exoribonuclease"/>
</dbReference>
<sequence>KEEDRLRRQYELEGRDLLPVEESEVSDLNVITPDSLFMAKLSKQLQTYIHLWISNNPLWKWIKVMLSNSNAHAEREHKIMSFIRIQRTCPGYNPNTSHVL</sequence>
<dbReference type="EMBL" id="LEKV01005735">
    <property type="protein sequence ID" value="KVH87893.1"/>
    <property type="molecule type" value="Genomic_DNA"/>
</dbReference>
<dbReference type="Gene3D" id="3.40.50.12390">
    <property type="match status" value="1"/>
</dbReference>
<evidence type="ECO:0000313" key="2">
    <source>
        <dbReference type="EMBL" id="KVH87893.1"/>
    </source>
</evidence>
<dbReference type="PANTHER" id="PTHR12341:SF62">
    <property type="entry name" value="5'-3' EXORIBONUCLEASE 3-LIKE"/>
    <property type="match status" value="1"/>
</dbReference>
<dbReference type="GO" id="GO:0005634">
    <property type="term" value="C:nucleus"/>
    <property type="evidence" value="ECO:0007669"/>
    <property type="project" value="TreeGrafter"/>
</dbReference>
<evidence type="ECO:0000313" key="3">
    <source>
        <dbReference type="Proteomes" id="UP000243975"/>
    </source>
</evidence>
<reference evidence="2 3" key="1">
    <citation type="journal article" date="2016" name="Sci. Rep.">
        <title>The genome sequence of the outbreeding globe artichoke constructed de novo incorporating a phase-aware low-pass sequencing strategy of F1 progeny.</title>
        <authorList>
            <person name="Scaglione D."/>
            <person name="Reyes-Chin-Wo S."/>
            <person name="Acquadro A."/>
            <person name="Froenicke L."/>
            <person name="Portis E."/>
            <person name="Beitel C."/>
            <person name="Tirone M."/>
            <person name="Mauro R."/>
            <person name="Lo Monaco A."/>
            <person name="Mauromicale G."/>
            <person name="Faccioli P."/>
            <person name="Cattivelli L."/>
            <person name="Rieseberg L."/>
            <person name="Michelmore R."/>
            <person name="Lanteri S."/>
        </authorList>
    </citation>
    <scope>NUCLEOTIDE SEQUENCE [LARGE SCALE GENOMIC DNA]</scope>
    <source>
        <strain evidence="2">2C</strain>
    </source>
</reference>
<protein>
    <submittedName>
        <fullName evidence="2">5'-3' exoribonuclease</fullName>
    </submittedName>
</protein>
<dbReference type="InterPro" id="IPR004859">
    <property type="entry name" value="Xrn1_N"/>
</dbReference>
<feature type="domain" description="Xrn1 N-terminal" evidence="1">
    <location>
        <begin position="17"/>
        <end position="100"/>
    </location>
</feature>
<evidence type="ECO:0000259" key="1">
    <source>
        <dbReference type="Pfam" id="PF03159"/>
    </source>
</evidence>
<dbReference type="STRING" id="59895.A0A103XBY4"/>
<dbReference type="GO" id="GO:0004534">
    <property type="term" value="F:5'-3' RNA exonuclease activity"/>
    <property type="evidence" value="ECO:0007669"/>
    <property type="project" value="TreeGrafter"/>
</dbReference>
<gene>
    <name evidence="2" type="ORF">Ccrd_024795</name>
</gene>
<dbReference type="PANTHER" id="PTHR12341">
    <property type="entry name" value="5'-&gt;3' EXORIBONUCLEASE"/>
    <property type="match status" value="1"/>
</dbReference>
<feature type="non-terminal residue" evidence="2">
    <location>
        <position position="100"/>
    </location>
</feature>